<feature type="compositionally biased region" description="Basic residues" evidence="1">
    <location>
        <begin position="162"/>
        <end position="173"/>
    </location>
</feature>
<organism evidence="2 3">
    <name type="scientific">Mesorhabditis spiculigera</name>
    <dbReference type="NCBI Taxonomy" id="96644"/>
    <lineage>
        <taxon>Eukaryota</taxon>
        <taxon>Metazoa</taxon>
        <taxon>Ecdysozoa</taxon>
        <taxon>Nematoda</taxon>
        <taxon>Chromadorea</taxon>
        <taxon>Rhabditida</taxon>
        <taxon>Rhabditina</taxon>
        <taxon>Rhabditomorpha</taxon>
        <taxon>Rhabditoidea</taxon>
        <taxon>Rhabditidae</taxon>
        <taxon>Mesorhabditinae</taxon>
        <taxon>Mesorhabditis</taxon>
    </lineage>
</organism>
<accession>A0AA36CPS4</accession>
<feature type="non-terminal residue" evidence="2">
    <location>
        <position position="363"/>
    </location>
</feature>
<keyword evidence="3" id="KW-1185">Reference proteome</keyword>
<gene>
    <name evidence="2" type="ORF">MSPICULIGERA_LOCUS10615</name>
</gene>
<dbReference type="AlphaFoldDB" id="A0AA36CPS4"/>
<feature type="region of interest" description="Disordered" evidence="1">
    <location>
        <begin position="142"/>
        <end position="176"/>
    </location>
</feature>
<protein>
    <submittedName>
        <fullName evidence="2">Uncharacterized protein</fullName>
    </submittedName>
</protein>
<reference evidence="2" key="1">
    <citation type="submission" date="2023-06" db="EMBL/GenBank/DDBJ databases">
        <authorList>
            <person name="Delattre M."/>
        </authorList>
    </citation>
    <scope>NUCLEOTIDE SEQUENCE</scope>
    <source>
        <strain evidence="2">AF72</strain>
    </source>
</reference>
<comment type="caution">
    <text evidence="2">The sequence shown here is derived from an EMBL/GenBank/DDBJ whole genome shotgun (WGS) entry which is preliminary data.</text>
</comment>
<dbReference type="Pfam" id="PF00090">
    <property type="entry name" value="TSP_1"/>
    <property type="match status" value="1"/>
</dbReference>
<dbReference type="InterPro" id="IPR000884">
    <property type="entry name" value="TSP1_rpt"/>
</dbReference>
<dbReference type="InterPro" id="IPR036383">
    <property type="entry name" value="TSP1_rpt_sf"/>
</dbReference>
<evidence type="ECO:0000313" key="2">
    <source>
        <dbReference type="EMBL" id="CAJ0572224.1"/>
    </source>
</evidence>
<evidence type="ECO:0000313" key="3">
    <source>
        <dbReference type="Proteomes" id="UP001177023"/>
    </source>
</evidence>
<sequence length="363" mass="41219">MRWRPGISCLLSIFIFATVSLAEEAQTPKRTTTAPWTPTGKIQKQFRGFGTPRPPGIQPADGDNVLYASVWATWTGWSFCSNGVRMRVRACNTVRGFSCLGRNQEIQPCDAFDPNFGDGRKRIDDYDVVDPWAQDREEAMKQLYDEEPTTPPPPGSNELKRRMAGVKTRKKRQSPASLEADLLEDIEFAEGAQKRYRNLRKQNYRTQRTLEPLKTIPSKREIPQATEALDNEAIQAFSSRVTVVGAKSRTPRKIDRESETLHLTPTVKFRRKLVRRFQKLRAAPIDINVETVPGPEMISEDFKAINVSFSNLDNHFEGLRTTVRPKQGGNQNFKVISEAERGYETIRDDDEENSGIITEDVAE</sequence>
<dbReference type="PROSITE" id="PS50092">
    <property type="entry name" value="TSP1"/>
    <property type="match status" value="1"/>
</dbReference>
<dbReference type="Proteomes" id="UP001177023">
    <property type="component" value="Unassembled WGS sequence"/>
</dbReference>
<dbReference type="EMBL" id="CATQJA010002593">
    <property type="protein sequence ID" value="CAJ0572224.1"/>
    <property type="molecule type" value="Genomic_DNA"/>
</dbReference>
<name>A0AA36CPS4_9BILA</name>
<proteinExistence type="predicted"/>
<evidence type="ECO:0000256" key="1">
    <source>
        <dbReference type="SAM" id="MobiDB-lite"/>
    </source>
</evidence>
<dbReference type="SUPFAM" id="SSF82895">
    <property type="entry name" value="TSP-1 type 1 repeat"/>
    <property type="match status" value="1"/>
</dbReference>